<dbReference type="EMBL" id="CAJNOV010018654">
    <property type="protein sequence ID" value="CAF1623078.1"/>
    <property type="molecule type" value="Genomic_DNA"/>
</dbReference>
<sequence>MREVFLVSNKHKFHNWDKVFPLPYQNLHVYETFGMHPKFLPERDLHLKLSHLESIFRNKFHPASGRHIVGVGETGLDETSKFSLDYQKSAFEKQVILAKDLNLPLVLHCRGHSLFSSMLDCIDSILSPSHAVQWHCIKSDSDLEVIDRFMSVFPNSVVSLNGASTHIRDIDQDKKYKKWIRNNPTLLKHLVLETDCPWLCPKNLPSNEYNPSVGIFIVSKWLEDVLRAPGKNASVIISIANDNAKRIFTLPI</sequence>
<proteinExistence type="inferred from homology"/>
<dbReference type="OrthoDB" id="413993at2759"/>
<dbReference type="Proteomes" id="UP000663855">
    <property type="component" value="Unassembled WGS sequence"/>
</dbReference>
<dbReference type="SUPFAM" id="SSF51556">
    <property type="entry name" value="Metallo-dependent hydrolases"/>
    <property type="match status" value="1"/>
</dbReference>
<accession>A0A816C2J9</accession>
<gene>
    <name evidence="6" type="ORF">BYL167_LOCUS21738</name>
    <name evidence="4" type="ORF">CJN711_LOCUS38270</name>
    <name evidence="3" type="ORF">KQP761_LOCUS24275</name>
    <name evidence="5" type="ORF">MBJ925_LOCUS23578</name>
    <name evidence="7" type="ORF">SMN809_LOCUS68558</name>
</gene>
<feature type="binding site" evidence="2">
    <location>
        <position position="108"/>
    </location>
    <ligand>
        <name>a divalent metal cation</name>
        <dbReference type="ChEBI" id="CHEBI:60240"/>
        <label>2</label>
    </ligand>
</feature>
<dbReference type="InterPro" id="IPR032466">
    <property type="entry name" value="Metal_Hydrolase"/>
</dbReference>
<evidence type="ECO:0000313" key="3">
    <source>
        <dbReference type="EMBL" id="CAF1617939.1"/>
    </source>
</evidence>
<dbReference type="Pfam" id="PF01026">
    <property type="entry name" value="TatD_DNase"/>
    <property type="match status" value="1"/>
</dbReference>
<dbReference type="PIRSF" id="PIRSF005902">
    <property type="entry name" value="DNase_TatD"/>
    <property type="match status" value="1"/>
</dbReference>
<dbReference type="GO" id="GO:0016788">
    <property type="term" value="F:hydrolase activity, acting on ester bonds"/>
    <property type="evidence" value="ECO:0007669"/>
    <property type="project" value="InterPro"/>
</dbReference>
<evidence type="ECO:0000313" key="4">
    <source>
        <dbReference type="EMBL" id="CAF1623078.1"/>
    </source>
</evidence>
<keyword evidence="2" id="KW-0479">Metal-binding</keyword>
<dbReference type="PANTHER" id="PTHR46124:SF2">
    <property type="entry name" value="D-AMINOACYL-TRNA DEACYLASE"/>
    <property type="match status" value="1"/>
</dbReference>
<dbReference type="Proteomes" id="UP000663834">
    <property type="component" value="Unassembled WGS sequence"/>
</dbReference>
<dbReference type="PANTHER" id="PTHR46124">
    <property type="entry name" value="D-AMINOACYL-TRNA DEACYLASE"/>
    <property type="match status" value="1"/>
</dbReference>
<dbReference type="Proteomes" id="UP000681967">
    <property type="component" value="Unassembled WGS sequence"/>
</dbReference>
<evidence type="ECO:0000256" key="2">
    <source>
        <dbReference type="PIRSR" id="PIRSR005902-1"/>
    </source>
</evidence>
<comment type="caution">
    <text evidence="3">The sequence shown here is derived from an EMBL/GenBank/DDBJ whole genome shotgun (WGS) entry which is preliminary data.</text>
</comment>
<evidence type="ECO:0000313" key="8">
    <source>
        <dbReference type="Proteomes" id="UP000663834"/>
    </source>
</evidence>
<dbReference type="EMBL" id="CAJOBH010010132">
    <property type="protein sequence ID" value="CAF4155103.1"/>
    <property type="molecule type" value="Genomic_DNA"/>
</dbReference>
<dbReference type="EMBL" id="CAJNRE010012131">
    <property type="protein sequence ID" value="CAF2107659.1"/>
    <property type="molecule type" value="Genomic_DNA"/>
</dbReference>
<comment type="similarity">
    <text evidence="1">Belongs to the metallo-dependent hydrolases superfamily. TatD-type hydrolase family.</text>
</comment>
<protein>
    <submittedName>
        <fullName evidence="3">Uncharacterized protein</fullName>
    </submittedName>
</protein>
<dbReference type="EMBL" id="CAJNOW010013120">
    <property type="protein sequence ID" value="CAF1617939.1"/>
    <property type="molecule type" value="Genomic_DNA"/>
</dbReference>
<organism evidence="3 8">
    <name type="scientific">Rotaria magnacalcarata</name>
    <dbReference type="NCBI Taxonomy" id="392030"/>
    <lineage>
        <taxon>Eukaryota</taxon>
        <taxon>Metazoa</taxon>
        <taxon>Spiralia</taxon>
        <taxon>Gnathifera</taxon>
        <taxon>Rotifera</taxon>
        <taxon>Eurotatoria</taxon>
        <taxon>Bdelloidea</taxon>
        <taxon>Philodinida</taxon>
        <taxon>Philodinidae</taxon>
        <taxon>Rotaria</taxon>
    </lineage>
</organism>
<feature type="binding site" evidence="2">
    <location>
        <position position="73"/>
    </location>
    <ligand>
        <name>a divalent metal cation</name>
        <dbReference type="ChEBI" id="CHEBI:60240"/>
        <label>1</label>
    </ligand>
</feature>
<reference evidence="3" key="1">
    <citation type="submission" date="2021-02" db="EMBL/GenBank/DDBJ databases">
        <authorList>
            <person name="Nowell W R."/>
        </authorList>
    </citation>
    <scope>NUCLEOTIDE SEQUENCE</scope>
</reference>
<dbReference type="EMBL" id="CAJOBI010317645">
    <property type="protein sequence ID" value="CAF5179658.1"/>
    <property type="molecule type" value="Genomic_DNA"/>
</dbReference>
<evidence type="ECO:0000313" key="6">
    <source>
        <dbReference type="EMBL" id="CAF4155103.1"/>
    </source>
</evidence>
<evidence type="ECO:0000256" key="1">
    <source>
        <dbReference type="ARBA" id="ARBA00009275"/>
    </source>
</evidence>
<dbReference type="Proteomes" id="UP000663824">
    <property type="component" value="Unassembled WGS sequence"/>
</dbReference>
<dbReference type="InterPro" id="IPR001130">
    <property type="entry name" value="TatD-like"/>
</dbReference>
<feature type="binding site" evidence="2">
    <location>
        <position position="135"/>
    </location>
    <ligand>
        <name>a divalent metal cation</name>
        <dbReference type="ChEBI" id="CHEBI:60240"/>
        <label>2</label>
    </ligand>
</feature>
<dbReference type="GO" id="GO:0046872">
    <property type="term" value="F:metal ion binding"/>
    <property type="evidence" value="ECO:0007669"/>
    <property type="project" value="UniProtKB-KW"/>
</dbReference>
<feature type="binding site" evidence="2">
    <location>
        <position position="195"/>
    </location>
    <ligand>
        <name>a divalent metal cation</name>
        <dbReference type="ChEBI" id="CHEBI:60240"/>
        <label>1</label>
    </ligand>
</feature>
<name>A0A816C2J9_9BILA</name>
<evidence type="ECO:0000313" key="5">
    <source>
        <dbReference type="EMBL" id="CAF2107659.1"/>
    </source>
</evidence>
<dbReference type="Proteomes" id="UP000676336">
    <property type="component" value="Unassembled WGS sequence"/>
</dbReference>
<evidence type="ECO:0000313" key="7">
    <source>
        <dbReference type="EMBL" id="CAF5179658.1"/>
    </source>
</evidence>
<dbReference type="Gene3D" id="3.20.20.140">
    <property type="entry name" value="Metal-dependent hydrolases"/>
    <property type="match status" value="1"/>
</dbReference>
<dbReference type="AlphaFoldDB" id="A0A816C2J9"/>